<evidence type="ECO:0000256" key="2">
    <source>
        <dbReference type="ARBA" id="ARBA00023015"/>
    </source>
</evidence>
<reference evidence="7 10" key="3">
    <citation type="submission" date="2019-08" db="EMBL/GenBank/DDBJ databases">
        <title>In-depth cultivation of the pig gut microbiome towards novel bacterial diversity and tailored functional studies.</title>
        <authorList>
            <person name="Wylensek D."/>
            <person name="Hitch T.C.A."/>
            <person name="Clavel T."/>
        </authorList>
    </citation>
    <scope>NUCLEOTIDE SEQUENCE [LARGE SCALE GENOMIC DNA]</scope>
    <source>
        <strain evidence="7 10">WCA3-601-WT-6J</strain>
    </source>
</reference>
<dbReference type="PANTHER" id="PTHR30126:SF94">
    <property type="entry name" value="LYSR FAMILY TRANSCRIPTIONAL REGULATOR"/>
    <property type="match status" value="1"/>
</dbReference>
<keyword evidence="9" id="KW-1185">Reference proteome</keyword>
<keyword evidence="2" id="KW-0805">Transcription regulation</keyword>
<protein>
    <submittedName>
        <fullName evidence="6">LysR family transcriptional regulator</fullName>
    </submittedName>
</protein>
<dbReference type="EMBL" id="WMZU01000009">
    <property type="protein sequence ID" value="MTS27108.1"/>
    <property type="molecule type" value="Genomic_DNA"/>
</dbReference>
<dbReference type="AlphaFoldDB" id="A0A0D8IYL1"/>
<dbReference type="GO" id="GO:0003700">
    <property type="term" value="F:DNA-binding transcription factor activity"/>
    <property type="evidence" value="ECO:0007669"/>
    <property type="project" value="InterPro"/>
</dbReference>
<reference evidence="6" key="1">
    <citation type="submission" date="2015-02" db="EMBL/GenBank/DDBJ databases">
        <title>A novel member of the family Ruminococcaceae isolated from human feces.</title>
        <authorList>
            <person name="Shkoporov A.N."/>
            <person name="Chaplin A.V."/>
            <person name="Motuzova O.V."/>
            <person name="Kafarskaia L.I."/>
            <person name="Khokhlova E.V."/>
            <person name="Efimov B.A."/>
        </authorList>
    </citation>
    <scope>NUCLEOTIDE SEQUENCE [LARGE SCALE GENOMIC DNA]</scope>
    <source>
        <strain evidence="6">585-1</strain>
    </source>
</reference>
<dbReference type="PROSITE" id="PS50931">
    <property type="entry name" value="HTH_LYSR"/>
    <property type="match status" value="1"/>
</dbReference>
<evidence type="ECO:0000256" key="4">
    <source>
        <dbReference type="ARBA" id="ARBA00023163"/>
    </source>
</evidence>
<gene>
    <name evidence="7" type="ORF">FYJ76_05725</name>
    <name evidence="8" type="ORF">GMD59_07370</name>
    <name evidence="6" type="ORF">TQ39_10140</name>
</gene>
<comment type="caution">
    <text evidence="6">The sequence shown here is derived from an EMBL/GenBank/DDBJ whole genome shotgun (WGS) entry which is preliminary data.</text>
</comment>
<dbReference type="SUPFAM" id="SSF53850">
    <property type="entry name" value="Periplasmic binding protein-like II"/>
    <property type="match status" value="1"/>
</dbReference>
<comment type="similarity">
    <text evidence="1">Belongs to the LysR transcriptional regulatory family.</text>
</comment>
<sequence>MTLRHIRIFLAVCENGNNTTRAARALYLAQPAVSRAVAELEEYYGVRLFDRIGRRLYLTEAGRRMWEYAVHICGLFDDLEKGLRGWDEQGVLRVGASITIGSQFLPGYVDAFRAAHPGVDVRVWVGPSEQLEEKLLHNTLDVALMEGPVHGSALTAEEYMADTLAVVCAPGRPFTQGQTVPLDAFRVQRFLLREKGSGTREQFDSAAAAAGFTVAPVWESTSTLALVNAATRGLGVAVLPLRMAADALEKGQVAVFRVDGLDLSRKFRLVHHRDKFLTASAREFLALCRAQGDAARERV</sequence>
<evidence type="ECO:0000256" key="1">
    <source>
        <dbReference type="ARBA" id="ARBA00009437"/>
    </source>
</evidence>
<evidence type="ECO:0000259" key="5">
    <source>
        <dbReference type="PROSITE" id="PS50931"/>
    </source>
</evidence>
<dbReference type="Proteomes" id="UP000431913">
    <property type="component" value="Unassembled WGS sequence"/>
</dbReference>
<dbReference type="InterPro" id="IPR000847">
    <property type="entry name" value="LysR_HTH_N"/>
</dbReference>
<dbReference type="InterPro" id="IPR036390">
    <property type="entry name" value="WH_DNA-bd_sf"/>
</dbReference>
<dbReference type="RefSeq" id="WP_069955732.1">
    <property type="nucleotide sequence ID" value="NZ_CAQJQL010000032.1"/>
</dbReference>
<dbReference type="Proteomes" id="UP000032483">
    <property type="component" value="Unassembled WGS sequence"/>
</dbReference>
<dbReference type="EMBL" id="JXXK01000013">
    <property type="protein sequence ID" value="KJF39747.1"/>
    <property type="molecule type" value="Genomic_DNA"/>
</dbReference>
<proteinExistence type="inferred from homology"/>
<evidence type="ECO:0000313" key="6">
    <source>
        <dbReference type="EMBL" id="KJF39747.1"/>
    </source>
</evidence>
<evidence type="ECO:0000313" key="11">
    <source>
        <dbReference type="Proteomes" id="UP000472755"/>
    </source>
</evidence>
<evidence type="ECO:0000313" key="10">
    <source>
        <dbReference type="Proteomes" id="UP000431913"/>
    </source>
</evidence>
<dbReference type="Gene3D" id="3.40.190.290">
    <property type="match status" value="1"/>
</dbReference>
<dbReference type="SUPFAM" id="SSF46785">
    <property type="entry name" value="Winged helix' DNA-binding domain"/>
    <property type="match status" value="1"/>
</dbReference>
<organism evidence="6 9">
    <name type="scientific">Ruthenibacterium lactatiformans</name>
    <dbReference type="NCBI Taxonomy" id="1550024"/>
    <lineage>
        <taxon>Bacteria</taxon>
        <taxon>Bacillati</taxon>
        <taxon>Bacillota</taxon>
        <taxon>Clostridia</taxon>
        <taxon>Eubacteriales</taxon>
        <taxon>Oscillospiraceae</taxon>
        <taxon>Ruthenibacterium</taxon>
    </lineage>
</organism>
<dbReference type="Proteomes" id="UP000472755">
    <property type="component" value="Unassembled WGS sequence"/>
</dbReference>
<evidence type="ECO:0000313" key="7">
    <source>
        <dbReference type="EMBL" id="MST91441.1"/>
    </source>
</evidence>
<dbReference type="EMBL" id="VUNJ01000004">
    <property type="protein sequence ID" value="MST91441.1"/>
    <property type="molecule type" value="Genomic_DNA"/>
</dbReference>
<keyword evidence="3" id="KW-0238">DNA-binding</keyword>
<dbReference type="PATRIC" id="fig|1550024.3.peg.2309"/>
<dbReference type="GeneID" id="42856942"/>
<accession>A0A0D8IYL1</accession>
<dbReference type="Gene3D" id="1.10.10.10">
    <property type="entry name" value="Winged helix-like DNA-binding domain superfamily/Winged helix DNA-binding domain"/>
    <property type="match status" value="1"/>
</dbReference>
<dbReference type="Pfam" id="PF03466">
    <property type="entry name" value="LysR_substrate"/>
    <property type="match status" value="1"/>
</dbReference>
<dbReference type="InterPro" id="IPR036388">
    <property type="entry name" value="WH-like_DNA-bd_sf"/>
</dbReference>
<name>A0A0D8IYL1_9FIRM</name>
<keyword evidence="4" id="KW-0804">Transcription</keyword>
<dbReference type="InterPro" id="IPR005119">
    <property type="entry name" value="LysR_subst-bd"/>
</dbReference>
<evidence type="ECO:0000256" key="3">
    <source>
        <dbReference type="ARBA" id="ARBA00023125"/>
    </source>
</evidence>
<dbReference type="GO" id="GO:0000976">
    <property type="term" value="F:transcription cis-regulatory region binding"/>
    <property type="evidence" value="ECO:0007669"/>
    <property type="project" value="TreeGrafter"/>
</dbReference>
<reference evidence="8 11" key="2">
    <citation type="journal article" date="2019" name="Nat. Med.">
        <title>A library of human gut bacterial isolates paired with longitudinal multiomics data enables mechanistic microbiome research.</title>
        <authorList>
            <person name="Poyet M."/>
            <person name="Groussin M."/>
            <person name="Gibbons S.M."/>
            <person name="Avila-Pacheco J."/>
            <person name="Jiang X."/>
            <person name="Kearney S.M."/>
            <person name="Perrotta A.R."/>
            <person name="Berdy B."/>
            <person name="Zhao S."/>
            <person name="Lieberman T.D."/>
            <person name="Swanson P.K."/>
            <person name="Smith M."/>
            <person name="Roesemann S."/>
            <person name="Alexander J.E."/>
            <person name="Rich S.A."/>
            <person name="Livny J."/>
            <person name="Vlamakis H."/>
            <person name="Clish C."/>
            <person name="Bullock K."/>
            <person name="Deik A."/>
            <person name="Scott J."/>
            <person name="Pierce K.A."/>
            <person name="Xavier R.J."/>
            <person name="Alm E.J."/>
        </authorList>
    </citation>
    <scope>NUCLEOTIDE SEQUENCE [LARGE SCALE GENOMIC DNA]</scope>
    <source>
        <strain evidence="8 11">BIOML-A4</strain>
    </source>
</reference>
<dbReference type="FunFam" id="1.10.10.10:FF:000001">
    <property type="entry name" value="LysR family transcriptional regulator"/>
    <property type="match status" value="1"/>
</dbReference>
<dbReference type="PRINTS" id="PR00039">
    <property type="entry name" value="HTHLYSR"/>
</dbReference>
<evidence type="ECO:0000313" key="8">
    <source>
        <dbReference type="EMBL" id="MTS27108.1"/>
    </source>
</evidence>
<feature type="domain" description="HTH lysR-type" evidence="5">
    <location>
        <begin position="1"/>
        <end position="59"/>
    </location>
</feature>
<evidence type="ECO:0000313" key="9">
    <source>
        <dbReference type="Proteomes" id="UP000032483"/>
    </source>
</evidence>
<dbReference type="Pfam" id="PF00126">
    <property type="entry name" value="HTH_1"/>
    <property type="match status" value="1"/>
</dbReference>
<dbReference type="PANTHER" id="PTHR30126">
    <property type="entry name" value="HTH-TYPE TRANSCRIPTIONAL REGULATOR"/>
    <property type="match status" value="1"/>
</dbReference>